<proteinExistence type="predicted"/>
<dbReference type="Pfam" id="PF06742">
    <property type="entry name" value="DUF1214"/>
    <property type="match status" value="1"/>
</dbReference>
<evidence type="ECO:0000313" key="4">
    <source>
        <dbReference type="Proteomes" id="UP000033588"/>
    </source>
</evidence>
<dbReference type="InterPro" id="IPR037049">
    <property type="entry name" value="DUF1214_C_sf"/>
</dbReference>
<name>A0A0F4T6C1_PSEFL</name>
<comment type="caution">
    <text evidence="3">The sequence shown here is derived from an EMBL/GenBank/DDBJ whole genome shotgun (WGS) entry which is preliminary data.</text>
</comment>
<dbReference type="RefSeq" id="WP_046043238.1">
    <property type="nucleotide sequence ID" value="NZ_LACC01000037.1"/>
</dbReference>
<dbReference type="EMBL" id="LACC01000037">
    <property type="protein sequence ID" value="KJZ39694.1"/>
    <property type="molecule type" value="Genomic_DNA"/>
</dbReference>
<dbReference type="Pfam" id="PF06863">
    <property type="entry name" value="DUF1254"/>
    <property type="match status" value="1"/>
</dbReference>
<feature type="domain" description="DUF1254" evidence="2">
    <location>
        <begin position="72"/>
        <end position="202"/>
    </location>
</feature>
<dbReference type="Gene3D" id="2.60.40.1610">
    <property type="entry name" value="Domain of unknown function DUF1254"/>
    <property type="match status" value="1"/>
</dbReference>
<dbReference type="AlphaFoldDB" id="A0A0F4T6C1"/>
<dbReference type="PANTHER" id="PTHR36509:SF2">
    <property type="entry name" value="BLL3101 PROTEIN"/>
    <property type="match status" value="1"/>
</dbReference>
<dbReference type="Gene3D" id="2.60.120.600">
    <property type="entry name" value="Domain of unknown function DUF1214, C-terminal domain"/>
    <property type="match status" value="1"/>
</dbReference>
<organism evidence="3 4">
    <name type="scientific">Pseudomonas fluorescens</name>
    <dbReference type="NCBI Taxonomy" id="294"/>
    <lineage>
        <taxon>Bacteria</taxon>
        <taxon>Pseudomonadati</taxon>
        <taxon>Pseudomonadota</taxon>
        <taxon>Gammaproteobacteria</taxon>
        <taxon>Pseudomonadales</taxon>
        <taxon>Pseudomonadaceae</taxon>
        <taxon>Pseudomonas</taxon>
    </lineage>
</organism>
<keyword evidence="3" id="KW-0449">Lipoprotein</keyword>
<dbReference type="PANTHER" id="PTHR36509">
    <property type="entry name" value="BLL3101 PROTEIN"/>
    <property type="match status" value="1"/>
</dbReference>
<accession>A0A0F4T6C1</accession>
<reference evidence="3 4" key="1">
    <citation type="submission" date="2015-03" db="EMBL/GenBank/DDBJ databases">
        <title>Comparative genomics of Pseudomonas insights into diversity of traits involved in vanlence and defense.</title>
        <authorList>
            <person name="Qin Y."/>
        </authorList>
    </citation>
    <scope>NUCLEOTIDE SEQUENCE [LARGE SCALE GENOMIC DNA]</scope>
    <source>
        <strain evidence="3 4">C8</strain>
    </source>
</reference>
<protein>
    <submittedName>
        <fullName evidence="3">Lipoprotein</fullName>
    </submittedName>
</protein>
<evidence type="ECO:0000259" key="2">
    <source>
        <dbReference type="Pfam" id="PF06863"/>
    </source>
</evidence>
<dbReference type="PATRIC" id="fig|294.132.peg.4312"/>
<dbReference type="OrthoDB" id="547269at2"/>
<dbReference type="InterPro" id="IPR010679">
    <property type="entry name" value="DUF1254"/>
</dbReference>
<dbReference type="InterPro" id="IPR010621">
    <property type="entry name" value="DUF1214"/>
</dbReference>
<sequence length="461" mass="51051">MNLIFSRRRVLGSMGVLGGSLMFPRWLLAADSDDLRQIAKEAWIYAYPMLMHYQTMEKQALNASAPEYVGGFNRFRHYGELFTPNNRDIVTPNNDTPYSWAWLDLRSEPQVLSVPAVDDERYYVFQLVDQYTHNFAYVGVLSTGRDAGNYLIVGPDWQGPTPDGVKAVLRSETEIVMVLGRTGLKNAEDLPAVRALQQQYGLRALHEFIGSAPPVVAPAIDWRPWDSKTGLGLEFIPALNQILSLCPTQPSEQALRARFARIGIVPGQGFDPATLPQATRQALLAGIQDARAQLQTAVSQVRTTLGLFGTREALNGNYLNRAVAANVGIYGNSVEEAFYTGTRLDNQGQLLQGGRSYRLRFAPGQLPPASEFWSLTLYDLPDRQLVANPINRYCLSSRDQLQKDADGGLTLILQNAAPPEQSNWLPTPASGAFSLVLRLYGPGQQVVNQRWQMPVVEVVSA</sequence>
<dbReference type="Proteomes" id="UP000033588">
    <property type="component" value="Unassembled WGS sequence"/>
</dbReference>
<feature type="domain" description="DUF1214" evidence="1">
    <location>
        <begin position="336"/>
        <end position="443"/>
    </location>
</feature>
<dbReference type="SUPFAM" id="SSF160935">
    <property type="entry name" value="VPA0735-like"/>
    <property type="match status" value="1"/>
</dbReference>
<evidence type="ECO:0000313" key="3">
    <source>
        <dbReference type="EMBL" id="KJZ39694.1"/>
    </source>
</evidence>
<dbReference type="InterPro" id="IPR037050">
    <property type="entry name" value="DUF1254_sf"/>
</dbReference>
<evidence type="ECO:0000259" key="1">
    <source>
        <dbReference type="Pfam" id="PF06742"/>
    </source>
</evidence>
<gene>
    <name evidence="3" type="ORF">VC35_24960</name>
</gene>